<comment type="catalytic activity">
    <reaction evidence="11">
        <text>a 4-hydroxy-3-(all-trans-polyprenyl)benzoate + 2 reduced [2Fe-2S]-[ferredoxin] + O2 + 2 H(+) = a 3,4-dihydroxy-5-(all-trans-polyprenyl)benzoate + 2 oxidized [2Fe-2S]-[ferredoxin] + H2O</text>
        <dbReference type="Rhea" id="RHEA:81195"/>
        <dbReference type="Rhea" id="RHEA-COMP:9514"/>
        <dbReference type="Rhea" id="RHEA-COMP:10000"/>
        <dbReference type="Rhea" id="RHEA-COMP:10001"/>
        <dbReference type="Rhea" id="RHEA-COMP:10930"/>
        <dbReference type="ChEBI" id="CHEBI:15377"/>
        <dbReference type="ChEBI" id="CHEBI:15378"/>
        <dbReference type="ChEBI" id="CHEBI:15379"/>
        <dbReference type="ChEBI" id="CHEBI:33737"/>
        <dbReference type="ChEBI" id="CHEBI:33738"/>
        <dbReference type="ChEBI" id="CHEBI:64694"/>
        <dbReference type="ChEBI" id="CHEBI:78396"/>
        <dbReference type="EC" id="1.14.15.45"/>
    </reaction>
</comment>
<dbReference type="InterPro" id="IPR010971">
    <property type="entry name" value="UbiH/COQ6"/>
</dbReference>
<dbReference type="HOGENOM" id="CLU_009665_8_0_1"/>
<accession>U5H886</accession>
<proteinExistence type="inferred from homology"/>
<evidence type="ECO:0000256" key="11">
    <source>
        <dbReference type="HAMAP-Rule" id="MF_03193"/>
    </source>
</evidence>
<dbReference type="NCBIfam" id="TIGR01988">
    <property type="entry name" value="Ubi-OHases"/>
    <property type="match status" value="1"/>
</dbReference>
<dbReference type="HAMAP" id="MF_03193">
    <property type="entry name" value="COQ6_monooxygenase"/>
    <property type="match status" value="1"/>
</dbReference>
<dbReference type="Gene3D" id="3.50.50.60">
    <property type="entry name" value="FAD/NAD(P)-binding domain"/>
    <property type="match status" value="2"/>
</dbReference>
<dbReference type="Proteomes" id="UP000017200">
    <property type="component" value="Unassembled WGS sequence"/>
</dbReference>
<dbReference type="OrthoDB" id="683240at2759"/>
<keyword evidence="3 11" id="KW-0285">Flavoprotein</keyword>
<evidence type="ECO:0000256" key="7">
    <source>
        <dbReference type="ARBA" id="ARBA00023002"/>
    </source>
</evidence>
<dbReference type="InterPro" id="IPR051205">
    <property type="entry name" value="UbiH/COQ6_monooxygenase"/>
</dbReference>
<organism evidence="13">
    <name type="scientific">Microbotryum lychnidis-dioicae (strain p1A1 Lamole / MvSl-1064)</name>
    <name type="common">Anther smut fungus</name>
    <dbReference type="NCBI Taxonomy" id="683840"/>
    <lineage>
        <taxon>Eukaryota</taxon>
        <taxon>Fungi</taxon>
        <taxon>Dikarya</taxon>
        <taxon>Basidiomycota</taxon>
        <taxon>Pucciniomycotina</taxon>
        <taxon>Microbotryomycetes</taxon>
        <taxon>Microbotryales</taxon>
        <taxon>Microbotryaceae</taxon>
        <taxon>Microbotryum</taxon>
    </lineage>
</organism>
<dbReference type="SUPFAM" id="SSF51905">
    <property type="entry name" value="FAD/NAD(P)-binding domain"/>
    <property type="match status" value="1"/>
</dbReference>
<gene>
    <name evidence="11" type="primary">COQ6</name>
    <name evidence="13" type="ORF">MVLG_03452</name>
</gene>
<reference evidence="15" key="1">
    <citation type="submission" date="2010-11" db="EMBL/GenBank/DDBJ databases">
        <title>The genome sequence of Microbotryum violaceum strain p1A1 Lamole.</title>
        <authorList>
            <person name="Cuomo C."/>
            <person name="Perlin M."/>
            <person name="Young S.K."/>
            <person name="Zeng Q."/>
            <person name="Gargeya S."/>
            <person name="Alvarado L."/>
            <person name="Berlin A."/>
            <person name="Chapman S.B."/>
            <person name="Chen Z."/>
            <person name="Freedman E."/>
            <person name="Gellesch M."/>
            <person name="Goldberg J."/>
            <person name="Griggs A."/>
            <person name="Gujja S."/>
            <person name="Heilman E."/>
            <person name="Heiman D."/>
            <person name="Howarth C."/>
            <person name="Mehta T."/>
            <person name="Neiman D."/>
            <person name="Pearson M."/>
            <person name="Roberts A."/>
            <person name="Saif S."/>
            <person name="Shea T."/>
            <person name="Shenoy N."/>
            <person name="Sisk P."/>
            <person name="Stolte C."/>
            <person name="Sykes S."/>
            <person name="White J."/>
            <person name="Yandava C."/>
            <person name="Haas B."/>
            <person name="Nusbaum C."/>
            <person name="Birren B."/>
        </authorList>
    </citation>
    <scope>NUCLEOTIDE SEQUENCE [LARGE SCALE GENOMIC DNA]</scope>
    <source>
        <strain evidence="15">p1A1 Lamole</strain>
    </source>
</reference>
<keyword evidence="10 11" id="KW-0472">Membrane</keyword>
<dbReference type="PANTHER" id="PTHR43876:SF7">
    <property type="entry name" value="UBIQUINONE BIOSYNTHESIS MONOOXYGENASE COQ6, MITOCHONDRIAL"/>
    <property type="match status" value="1"/>
</dbReference>
<keyword evidence="5 11" id="KW-0999">Mitochondrion inner membrane</keyword>
<keyword evidence="4 11" id="KW-0831">Ubiquinone biosynthesis</keyword>
<reference evidence="14" key="4">
    <citation type="submission" date="2015-06" db="UniProtKB">
        <authorList>
            <consortium name="EnsemblFungi"/>
        </authorList>
    </citation>
    <scope>IDENTIFICATION</scope>
</reference>
<dbReference type="InterPro" id="IPR018168">
    <property type="entry name" value="Ubi_Hdrlase_CS"/>
</dbReference>
<dbReference type="InParanoid" id="U5H886"/>
<evidence type="ECO:0000256" key="3">
    <source>
        <dbReference type="ARBA" id="ARBA00022630"/>
    </source>
</evidence>
<comment type="subcellular location">
    <subcellularLocation>
        <location evidence="11">Mitochondrion inner membrane</location>
        <topology evidence="11">Peripheral membrane protein</topology>
        <orientation evidence="11">Matrix side</orientation>
    </subcellularLocation>
</comment>
<keyword evidence="7 11" id="KW-0560">Oxidoreductase</keyword>
<dbReference type="STRING" id="683840.U5H886"/>
<dbReference type="PROSITE" id="PS01304">
    <property type="entry name" value="UBIH"/>
    <property type="match status" value="1"/>
</dbReference>
<dbReference type="GO" id="GO:0106364">
    <property type="term" value="F:4-hydroxy-3-all-trans-polyprenylbenzoate oxygenase activity"/>
    <property type="evidence" value="ECO:0007669"/>
    <property type="project" value="UniProtKB-EC"/>
</dbReference>
<comment type="pathway">
    <text evidence="11">Cofactor biosynthesis; ubiquinone biosynthesis.</text>
</comment>
<dbReference type="EMBL" id="GL541675">
    <property type="protein sequence ID" value="KDE06170.1"/>
    <property type="molecule type" value="Genomic_DNA"/>
</dbReference>
<evidence type="ECO:0000256" key="10">
    <source>
        <dbReference type="ARBA" id="ARBA00023136"/>
    </source>
</evidence>
<dbReference type="UniPathway" id="UPA00232"/>
<dbReference type="PRINTS" id="PR00420">
    <property type="entry name" value="RNGMNOXGNASE"/>
</dbReference>
<evidence type="ECO:0000256" key="9">
    <source>
        <dbReference type="ARBA" id="ARBA00023128"/>
    </source>
</evidence>
<comment type="subunit">
    <text evidence="11">Component of a multi-subunit COQ enzyme complex, composed of at least COQ3, COQ4, COQ5, COQ6, COQ7 and COQ9.</text>
</comment>
<dbReference type="InterPro" id="IPR036188">
    <property type="entry name" value="FAD/NAD-bd_sf"/>
</dbReference>
<feature type="domain" description="FAD-binding" evidence="12">
    <location>
        <begin position="51"/>
        <end position="307"/>
    </location>
</feature>
<comment type="catalytic activity">
    <reaction evidence="11">
        <text>a 2-methoxy-6-(all-trans-polyprenyl)phenol + 2 reduced [2Fe-2S]-[ferredoxin] + O2 + 2 H(+) = a 2-methoxy-6-(all-trans-polyprenyl)benzene-1,4-diol + 2 oxidized [2Fe-2S]-[ferredoxin] + H2O</text>
        <dbReference type="Rhea" id="RHEA:81183"/>
        <dbReference type="Rhea" id="RHEA-COMP:9551"/>
        <dbReference type="Rhea" id="RHEA-COMP:10000"/>
        <dbReference type="Rhea" id="RHEA-COMP:10001"/>
        <dbReference type="Rhea" id="RHEA-COMP:10858"/>
        <dbReference type="ChEBI" id="CHEBI:15377"/>
        <dbReference type="ChEBI" id="CHEBI:15378"/>
        <dbReference type="ChEBI" id="CHEBI:15379"/>
        <dbReference type="ChEBI" id="CHEBI:33737"/>
        <dbReference type="ChEBI" id="CHEBI:33738"/>
        <dbReference type="ChEBI" id="CHEBI:62731"/>
        <dbReference type="ChEBI" id="CHEBI:84166"/>
        <dbReference type="EC" id="1.14.15.46"/>
    </reaction>
</comment>
<dbReference type="EMBL" id="AEIJ01000335">
    <property type="status" value="NOT_ANNOTATED_CDS"/>
    <property type="molecule type" value="Genomic_DNA"/>
</dbReference>
<evidence type="ECO:0000256" key="2">
    <source>
        <dbReference type="ARBA" id="ARBA00005349"/>
    </source>
</evidence>
<comment type="function">
    <text evidence="11">FAD-dependent monooxygenase required for two non-consecutive steps during ubiquinone biosynthesis. Required for the C5-ring hydroxylation during ubiquinone biosynthesis by catalyzing the hydroxylation of 4-hydroxy-3-(all-trans-polyprenyl)benzoic acid to 3,4-dihydroxy-5-(all-trans-polyprenyl)benzoic acid. Also acts downstream of coq4, for the C1-hydroxylation during ubiquinone biosynthesis by catalyzing the hydroxylation of 2-methoxy-6-(all-trans-polyprenyl)phenol to 2-methoxy-6-(all-trans-polyprenyl)benzene-1,4-diol. The electrons required for the hydroxylation reaction are funneled indirectly to coq6 from NADPH via a ferredoxin/ferredoxin reductase system.</text>
</comment>
<keyword evidence="9 11" id="KW-0496">Mitochondrion</keyword>
<evidence type="ECO:0000256" key="4">
    <source>
        <dbReference type="ARBA" id="ARBA00022688"/>
    </source>
</evidence>
<dbReference type="PANTHER" id="PTHR43876">
    <property type="entry name" value="UBIQUINONE BIOSYNTHESIS MONOOXYGENASE COQ6, MITOCHONDRIAL"/>
    <property type="match status" value="1"/>
</dbReference>
<dbReference type="InterPro" id="IPR000689">
    <property type="entry name" value="UbQ_mOase_COQ6"/>
</dbReference>
<evidence type="ECO:0000256" key="6">
    <source>
        <dbReference type="ARBA" id="ARBA00022827"/>
    </source>
</evidence>
<evidence type="ECO:0000313" key="13">
    <source>
        <dbReference type="EMBL" id="KDE06170.1"/>
    </source>
</evidence>
<evidence type="ECO:0000256" key="8">
    <source>
        <dbReference type="ARBA" id="ARBA00023033"/>
    </source>
</evidence>
<dbReference type="GO" id="GO:0016712">
    <property type="term" value="F:oxidoreductase activity, acting on paired donors, with incorporation or reduction of molecular oxygen, reduced flavin or flavoprotein as one donor, and incorporation of one atom of oxygen"/>
    <property type="evidence" value="ECO:0007669"/>
    <property type="project" value="UniProtKB-UniRule"/>
</dbReference>
<dbReference type="AlphaFoldDB" id="U5H886"/>
<comment type="cofactor">
    <cofactor evidence="1 11">
        <name>FAD</name>
        <dbReference type="ChEBI" id="CHEBI:57692"/>
    </cofactor>
</comment>
<dbReference type="EC" id="1.14.15.46" evidence="11"/>
<evidence type="ECO:0000256" key="1">
    <source>
        <dbReference type="ARBA" id="ARBA00001974"/>
    </source>
</evidence>
<keyword evidence="8 11" id="KW-0503">Monooxygenase</keyword>
<dbReference type="GO" id="GO:0031314">
    <property type="term" value="C:extrinsic component of mitochondrial inner membrane"/>
    <property type="evidence" value="ECO:0007669"/>
    <property type="project" value="UniProtKB-UniRule"/>
</dbReference>
<evidence type="ECO:0000313" key="15">
    <source>
        <dbReference type="Proteomes" id="UP000017200"/>
    </source>
</evidence>
<dbReference type="EC" id="1.14.15.45" evidence="11"/>
<dbReference type="GO" id="GO:0120538">
    <property type="term" value="F:2-methoxy-6-polyprenolphenol 4-hydroxylase activity"/>
    <property type="evidence" value="ECO:0007669"/>
    <property type="project" value="UniProtKB-EC"/>
</dbReference>
<dbReference type="EnsemblFungi" id="MVLG_03452T0">
    <property type="protein sequence ID" value="MVLG_03452T0"/>
    <property type="gene ID" value="MVLG_03452"/>
</dbReference>
<dbReference type="InterPro" id="IPR002938">
    <property type="entry name" value="FAD-bd"/>
</dbReference>
<dbReference type="FunCoup" id="U5H886">
    <property type="interactions" value="247"/>
</dbReference>
<keyword evidence="6 11" id="KW-0274">FAD</keyword>
<dbReference type="GO" id="GO:0071949">
    <property type="term" value="F:FAD binding"/>
    <property type="evidence" value="ECO:0007669"/>
    <property type="project" value="InterPro"/>
</dbReference>
<keyword evidence="15" id="KW-1185">Reference proteome</keyword>
<evidence type="ECO:0000313" key="14">
    <source>
        <dbReference type="EnsemblFungi" id="MVLG_03452T0"/>
    </source>
</evidence>
<comment type="similarity">
    <text evidence="2 11">Belongs to the UbiH/COQ6 family.</text>
</comment>
<evidence type="ECO:0000256" key="5">
    <source>
        <dbReference type="ARBA" id="ARBA00022792"/>
    </source>
</evidence>
<feature type="domain" description="FAD-binding" evidence="12">
    <location>
        <begin position="427"/>
        <end position="465"/>
    </location>
</feature>
<protein>
    <recommendedName>
        <fullName evidence="11">Ubiquinone biosynthesis monooxygenase COQ6, mitochondrial</fullName>
        <ecNumber evidence="11">1.14.15.45</ecNumber>
    </recommendedName>
    <alternativeName>
        <fullName evidence="11">2-methoxy-6-polyprenolphenol 4-hydroxylase</fullName>
        <ecNumber evidence="11">1.14.15.46</ecNumber>
    </alternativeName>
</protein>
<reference evidence="13" key="2">
    <citation type="submission" date="2010-11" db="EMBL/GenBank/DDBJ databases">
        <authorList>
            <consortium name="The Broad Institute Genome Sequencing Platform"/>
            <person name="Earl A."/>
            <person name="Ward D."/>
            <person name="Feldgarden M."/>
            <person name="Gevers D."/>
            <person name="Butler R."/>
            <person name="Young S.K."/>
            <person name="Zeng Q."/>
            <person name="Gargeya S."/>
            <person name="Fitzgerald M."/>
            <person name="Haas B."/>
            <person name="Abouelleil A."/>
            <person name="Alvarado L."/>
            <person name="Arachchi H.M."/>
            <person name="Berlin A."/>
            <person name="Brown A."/>
            <person name="Chapman S.B."/>
            <person name="Chen Z."/>
            <person name="Dunbar C."/>
            <person name="Freedman E."/>
            <person name="Gearin G."/>
            <person name="Gellesch M."/>
            <person name="Goldberg J."/>
            <person name="Griggs A."/>
            <person name="Gujja S."/>
            <person name="Heilman E."/>
            <person name="Heiman D."/>
            <person name="Howarth C."/>
            <person name="Larson L."/>
            <person name="Lui A."/>
            <person name="MacDonald P.J.P."/>
            <person name="Mehta T."/>
            <person name="Montmayeur A."/>
            <person name="Murphy C."/>
            <person name="Neiman D."/>
            <person name="Pearson M."/>
            <person name="Priest M."/>
            <person name="Roberts A."/>
            <person name="Saif S."/>
            <person name="Shea T."/>
            <person name="Shenoy N."/>
            <person name="Sisk P."/>
            <person name="Stolte C."/>
            <person name="Sykes S."/>
            <person name="White J."/>
            <person name="Yandava C."/>
            <person name="Wortman J."/>
            <person name="Nusbaum C."/>
            <person name="Birren B."/>
        </authorList>
    </citation>
    <scope>NUCLEOTIDE SEQUENCE</scope>
    <source>
        <strain evidence="13">P1A1 Lamole</strain>
    </source>
</reference>
<evidence type="ECO:0000259" key="12">
    <source>
        <dbReference type="Pfam" id="PF01494"/>
    </source>
</evidence>
<dbReference type="OMA" id="VKQMQVW"/>
<dbReference type="Pfam" id="PF01494">
    <property type="entry name" value="FAD_binding_3"/>
    <property type="match status" value="2"/>
</dbReference>
<sequence>MNYASSSAPRLLVRSLSRKSVRTRAFSCTPRCRAAAAAAAAAAEASAEPHDIVVIGGGPAGCTLAAALASNAAISSTHKVTLLEASSMAKLAEWAPNPDEYSNRVSSITAENVAFLSDIGVWGHLDATRARGIEEMQVWDGLSDARITFNSPTLDPHDPFSPHSTAPIASTSSRTPNIAPMATLIENLNLQRACMRALEGAKNLDLVDNKKVLSITSDSSGWPIIEVGSGVESETTRKLRARLLIGADGFNSPVKAYSHIESFGWAYNSQGLVASLRISPAEMGIGMTTAWQRFLPEGPIAFLPLSDTASSLVWSTTPELAKAIKQLPLDLMTRLVNAAFTLPYASLSSFLSLLTSASRPTDAELSDSLEALVAPLQAASVYEVDSIPDESPPKIESIQPGSVAAFPLRLSHADSYLGMPRGGRDLRTALVGDAAHAIHPLAGQGLNMGLGDIQSLLKTLETTVQNGGDVGSYNALKSYPRARYIPNHALLSTCDHLASLYGSQLSPIVWARSTGLEIVNELDSVKALLMGGAGAKTKGRGAGGWGVVADGIDSVGKGVKMARMVGGMALGQVMSRLGGGLAGRR</sequence>
<name>U5H886_USTV1</name>
<reference evidence="13 15" key="3">
    <citation type="journal article" date="2015" name="BMC Genomics">
        <title>Sex and parasites: genomic and transcriptomic analysis of Microbotryum lychnidis-dioicae, the biotrophic and plant-castrating anther smut fungus.</title>
        <authorList>
            <person name="Perlin M.H."/>
            <person name="Amselem J."/>
            <person name="Fontanillas E."/>
            <person name="Toh S.S."/>
            <person name="Chen Z."/>
            <person name="Goldberg J."/>
            <person name="Duplessis S."/>
            <person name="Henrissat B."/>
            <person name="Young S."/>
            <person name="Zeng Q."/>
            <person name="Aguileta G."/>
            <person name="Petit E."/>
            <person name="Badouin H."/>
            <person name="Andrews J."/>
            <person name="Razeeq D."/>
            <person name="Gabaldon T."/>
            <person name="Quesneville H."/>
            <person name="Giraud T."/>
            <person name="Hood M.E."/>
            <person name="Schultz D.J."/>
            <person name="Cuomo C.A."/>
        </authorList>
    </citation>
    <scope>NUCLEOTIDE SEQUENCE [LARGE SCALE GENOMIC DNA]</scope>
    <source>
        <strain evidence="15">p1A1 Lamole</strain>
        <strain evidence="13">P1A1 Lamole</strain>
    </source>
</reference>